<comment type="caution">
    <text evidence="1">The sequence shown here is derived from an EMBL/GenBank/DDBJ whole genome shotgun (WGS) entry which is preliminary data.</text>
</comment>
<evidence type="ECO:0008006" key="3">
    <source>
        <dbReference type="Google" id="ProtNLM"/>
    </source>
</evidence>
<proteinExistence type="predicted"/>
<accession>A0ABN3J2Z3</accession>
<keyword evidence="2" id="KW-1185">Reference proteome</keyword>
<dbReference type="InterPro" id="IPR029044">
    <property type="entry name" value="Nucleotide-diphossugar_trans"/>
</dbReference>
<dbReference type="Gene3D" id="3.90.550.10">
    <property type="entry name" value="Spore Coat Polysaccharide Biosynthesis Protein SpsA, Chain A"/>
    <property type="match status" value="1"/>
</dbReference>
<organism evidence="1 2">
    <name type="scientific">Actinomadura vinacea</name>
    <dbReference type="NCBI Taxonomy" id="115336"/>
    <lineage>
        <taxon>Bacteria</taxon>
        <taxon>Bacillati</taxon>
        <taxon>Actinomycetota</taxon>
        <taxon>Actinomycetes</taxon>
        <taxon>Streptosporangiales</taxon>
        <taxon>Thermomonosporaceae</taxon>
        <taxon>Actinomadura</taxon>
    </lineage>
</organism>
<dbReference type="EMBL" id="BAAARW010000012">
    <property type="protein sequence ID" value="GAA2419722.1"/>
    <property type="molecule type" value="Genomic_DNA"/>
</dbReference>
<dbReference type="Proteomes" id="UP001501231">
    <property type="component" value="Unassembled WGS sequence"/>
</dbReference>
<name>A0ABN3J2Z3_9ACTN</name>
<reference evidence="1 2" key="1">
    <citation type="journal article" date="2019" name="Int. J. Syst. Evol. Microbiol.">
        <title>The Global Catalogue of Microorganisms (GCM) 10K type strain sequencing project: providing services to taxonomists for standard genome sequencing and annotation.</title>
        <authorList>
            <consortium name="The Broad Institute Genomics Platform"/>
            <consortium name="The Broad Institute Genome Sequencing Center for Infectious Disease"/>
            <person name="Wu L."/>
            <person name="Ma J."/>
        </authorList>
    </citation>
    <scope>NUCLEOTIDE SEQUENCE [LARGE SCALE GENOMIC DNA]</scope>
    <source>
        <strain evidence="1 2">JCM 3325</strain>
    </source>
</reference>
<evidence type="ECO:0000313" key="2">
    <source>
        <dbReference type="Proteomes" id="UP001501231"/>
    </source>
</evidence>
<evidence type="ECO:0000313" key="1">
    <source>
        <dbReference type="EMBL" id="GAA2419722.1"/>
    </source>
</evidence>
<gene>
    <name evidence="1" type="ORF">GCM10010191_33580</name>
</gene>
<dbReference type="RefSeq" id="WP_344589901.1">
    <property type="nucleotide sequence ID" value="NZ_BAAARW010000012.1"/>
</dbReference>
<dbReference type="SUPFAM" id="SSF53448">
    <property type="entry name" value="Nucleotide-diphospho-sugar transferases"/>
    <property type="match status" value="1"/>
</dbReference>
<protein>
    <recommendedName>
        <fullName evidence="3">2-phospho-L-lactate guanylyltransferase</fullName>
    </recommendedName>
</protein>
<sequence length="239" mass="24719">MSPGSAPPAAPRRYAGVLSVRRPGEVAEPPSPPGVDPEEFRLALLEDTYEVAAGLELVMPALVLDPPAQPAAESITWPGTAVVRERGLAAAFAALHALGADEAVLLAPDAPDLPPLLIGKLFRALGNAPAAACQAEGPRNRPGRGTSAGLVALAARLPLPAWLAAALDGVDLDTADALARLRAAAPRPGLVPQGPGWHRLRTPADVRLLDPGLEGWENTRAILEGRPLPDLPEVPPLNP</sequence>